<comment type="caution">
    <text evidence="10">The sequence shown here is derived from an EMBL/GenBank/DDBJ whole genome shotgun (WGS) entry which is preliminary data.</text>
</comment>
<keyword evidence="3 8" id="KW-0812">Transmembrane</keyword>
<evidence type="ECO:0000313" key="11">
    <source>
        <dbReference type="Proteomes" id="UP001501594"/>
    </source>
</evidence>
<evidence type="ECO:0000256" key="4">
    <source>
        <dbReference type="ARBA" id="ARBA00022989"/>
    </source>
</evidence>
<evidence type="ECO:0000256" key="5">
    <source>
        <dbReference type="ARBA" id="ARBA00023136"/>
    </source>
</evidence>
<evidence type="ECO:0000256" key="3">
    <source>
        <dbReference type="ARBA" id="ARBA00022692"/>
    </source>
</evidence>
<feature type="compositionally biased region" description="Low complexity" evidence="7">
    <location>
        <begin position="210"/>
        <end position="235"/>
    </location>
</feature>
<feature type="domain" description="Phage shock protein PspC N-terminal" evidence="9">
    <location>
        <begin position="36"/>
        <end position="87"/>
    </location>
</feature>
<gene>
    <name evidence="10" type="ORF">GCM10022256_13820</name>
</gene>
<dbReference type="Pfam" id="PF04024">
    <property type="entry name" value="PspC"/>
    <property type="match status" value="1"/>
</dbReference>
<feature type="transmembrane region" description="Helical" evidence="8">
    <location>
        <begin position="368"/>
        <end position="388"/>
    </location>
</feature>
<keyword evidence="5 8" id="KW-0472">Membrane</keyword>
<evidence type="ECO:0000256" key="8">
    <source>
        <dbReference type="SAM" id="Phobius"/>
    </source>
</evidence>
<name>A0ABP8E0P2_9MICO</name>
<feature type="transmembrane region" description="Helical" evidence="8">
    <location>
        <begin position="338"/>
        <end position="361"/>
    </location>
</feature>
<protein>
    <recommendedName>
        <fullName evidence="9">Phage shock protein PspC N-terminal domain-containing protein</fullName>
    </recommendedName>
</protein>
<feature type="region of interest" description="Disordered" evidence="7">
    <location>
        <begin position="210"/>
        <end position="249"/>
    </location>
</feature>
<dbReference type="EMBL" id="BAABAU010000001">
    <property type="protein sequence ID" value="GAA4265770.1"/>
    <property type="molecule type" value="Genomic_DNA"/>
</dbReference>
<feature type="coiled-coil region" evidence="6">
    <location>
        <begin position="250"/>
        <end position="297"/>
    </location>
</feature>
<keyword evidence="4 8" id="KW-1133">Transmembrane helix</keyword>
<dbReference type="RefSeq" id="WP_344794422.1">
    <property type="nucleotide sequence ID" value="NZ_BAABAU010000001.1"/>
</dbReference>
<reference evidence="11" key="1">
    <citation type="journal article" date="2019" name="Int. J. Syst. Evol. Microbiol.">
        <title>The Global Catalogue of Microorganisms (GCM) 10K type strain sequencing project: providing services to taxonomists for standard genome sequencing and annotation.</title>
        <authorList>
            <consortium name="The Broad Institute Genomics Platform"/>
            <consortium name="The Broad Institute Genome Sequencing Center for Infectious Disease"/>
            <person name="Wu L."/>
            <person name="Ma J."/>
        </authorList>
    </citation>
    <scope>NUCLEOTIDE SEQUENCE [LARGE SCALE GENOMIC DNA]</scope>
    <source>
        <strain evidence="11">JCM 17442</strain>
    </source>
</reference>
<keyword evidence="11" id="KW-1185">Reference proteome</keyword>
<evidence type="ECO:0000256" key="7">
    <source>
        <dbReference type="SAM" id="MobiDB-lite"/>
    </source>
</evidence>
<accession>A0ABP8E0P2</accession>
<sequence>MSDHTSSSAPAGAAPGRPQAAPGQGFFDWIRKLGVSRGDAWIGGVCGGLGARFGIDPVIVRGIAVVVALLGGPAFLLYALAWLLLPDTAGTIHLERLVRGVFEAGTVGVAVFVLLAFLPVAQGVWWAAGWPFGVSVGWPESLGKLFWSILVIAAIVFVVVWASRRAGGWGAFAGPTVPGSERAQDRETPGAATSAPFAAAPFAAGPFAAPPTATAASATAPTTPTATPTPTTAAPTAPPPPAPDASASVVDEWRERQAEWRLRYDEWKRQQADVSRVAREQRWAENARRQAEALERARLRRLSHPRTSGSFIAIALGVALIVGALTTSYAWSDPELSGYQGAFGCAAATAVVGLSMVVAGILRRRSGFLAFVAIVLTVVTLLLTSGALTHVTYTGGLVPFTFTL</sequence>
<keyword evidence="6" id="KW-0175">Coiled coil</keyword>
<dbReference type="InterPro" id="IPR052027">
    <property type="entry name" value="PspC"/>
</dbReference>
<evidence type="ECO:0000259" key="9">
    <source>
        <dbReference type="Pfam" id="PF04024"/>
    </source>
</evidence>
<dbReference type="InterPro" id="IPR007168">
    <property type="entry name" value="Phageshock_PspC_N"/>
</dbReference>
<feature type="transmembrane region" description="Helical" evidence="8">
    <location>
        <begin position="145"/>
        <end position="162"/>
    </location>
</feature>
<feature type="region of interest" description="Disordered" evidence="7">
    <location>
        <begin position="1"/>
        <end position="22"/>
    </location>
</feature>
<feature type="region of interest" description="Disordered" evidence="7">
    <location>
        <begin position="173"/>
        <end position="193"/>
    </location>
</feature>
<dbReference type="PANTHER" id="PTHR33885">
    <property type="entry name" value="PHAGE SHOCK PROTEIN C"/>
    <property type="match status" value="1"/>
</dbReference>
<feature type="transmembrane region" description="Helical" evidence="8">
    <location>
        <begin position="97"/>
        <end position="125"/>
    </location>
</feature>
<dbReference type="PANTHER" id="PTHR33885:SF3">
    <property type="entry name" value="PHAGE SHOCK PROTEIN C"/>
    <property type="match status" value="1"/>
</dbReference>
<evidence type="ECO:0000256" key="1">
    <source>
        <dbReference type="ARBA" id="ARBA00004162"/>
    </source>
</evidence>
<feature type="transmembrane region" description="Helical" evidence="8">
    <location>
        <begin position="58"/>
        <end position="85"/>
    </location>
</feature>
<evidence type="ECO:0000313" key="10">
    <source>
        <dbReference type="EMBL" id="GAA4265770.1"/>
    </source>
</evidence>
<comment type="subcellular location">
    <subcellularLocation>
        <location evidence="1">Cell membrane</location>
        <topology evidence="1">Single-pass membrane protein</topology>
    </subcellularLocation>
</comment>
<feature type="transmembrane region" description="Helical" evidence="8">
    <location>
        <begin position="310"/>
        <end position="332"/>
    </location>
</feature>
<proteinExistence type="predicted"/>
<feature type="compositionally biased region" description="Low complexity" evidence="7">
    <location>
        <begin position="9"/>
        <end position="22"/>
    </location>
</feature>
<keyword evidence="2" id="KW-1003">Cell membrane</keyword>
<dbReference type="Proteomes" id="UP001501594">
    <property type="component" value="Unassembled WGS sequence"/>
</dbReference>
<evidence type="ECO:0000256" key="6">
    <source>
        <dbReference type="SAM" id="Coils"/>
    </source>
</evidence>
<evidence type="ECO:0000256" key="2">
    <source>
        <dbReference type="ARBA" id="ARBA00022475"/>
    </source>
</evidence>
<organism evidence="10 11">
    <name type="scientific">Frondihabitans peucedani</name>
    <dbReference type="NCBI Taxonomy" id="598626"/>
    <lineage>
        <taxon>Bacteria</taxon>
        <taxon>Bacillati</taxon>
        <taxon>Actinomycetota</taxon>
        <taxon>Actinomycetes</taxon>
        <taxon>Micrococcales</taxon>
        <taxon>Microbacteriaceae</taxon>
        <taxon>Frondihabitans</taxon>
    </lineage>
</organism>